<sequence length="1282" mass="144209">MLHTLLATATDLDQWAGLLESQSVFPELMRRLIRDTTPALTSLSFPSAEGVQGEGWDGLTTADHATPFVPVGPAGWELGTNKAQKGKADGDYTTRTADPLGLIPSSATFIFCTPRRWGARKKWVATKLAEGHWHDVRAYDADDLITWLTAAPATHVWLSRLLHKQPDGVQDLEFWWEAWAAQTSPPMQKEWLLAGRSAAQTSLANWLTSRDATGDATLPTRSVLASTAEEARAFIASCILALPEESRVACLAQAVVVTNEPMWQQLLQVKHKLLLIPDFESERFNQLQAAANQQGHRALLPRAANESTGSDVVILPLNRDVLQPALERMNFSRLDAAQKASLARRSFTAFHRALLTDKSLQRLWWQEAATAQQLLPLLLLNRWQAASPGDQLIVEHLTGQEYSAVEQRLQVWAQQPAAPVRHLSGEWFVLDPADVWEQTAPFLTPELLTKFSEALHDVLGSPLARFNLPPAERSFAQLRGVQDDYSITLRQGFTTSLALLSTHIPPVTLAQYVPAWVGNQVRQLLEYALKNSAGYLLTSLDYHLPALAEAAPEVFLTTILQGLRNAEPALLKLFEEEPDLFQATAHHTGLLWALEALAWPPQYFADACLALAILARLDPGGRLMNRPINSLRTIFLPWHPQTNASVADRFIVLDRIVQAEPEVSWQLLKLLLPSAHDYSSGSHVPTFHWRDWEVNPDRGTTWEEYFQFISGLTERVLKGVGTDPQRWSQLIDELPELLNRLSDQRLRDQILAQLQQLAFLPIPEDDRLALLKELREFLNRHRSFPDVDWAWSEVQLAPIVTLYQQLQPASLPVRHAWLFDEWPQLPEGMEHDSSAETERIIAHHQEHVLSELLTVVGQSAIAQLLPLVPNVFWLGRICGHTAQFSTPEKLRLYQQYAGAAAEREANFAQGLASTFTRQLGDAKAAAVAREQHAAWQPMQTAIWLAAMPMTSTTWELAQELGQQVNHEYWQRAWHYVEQDAEAPEAVRHFLDHHRPAEAVHVLARLQNRSKGRLPAALVLTTLEALFSAQRAAGKLLVRRYELETLLNELPHAPDEERSRAVRLAFSFSSVIPLKNPQLLNEELQRNPAFFVELLAALYKPDDAGATDTEPLSDEERQAKQAFGSHAWSVLNHWESVPGVQSDGSLDGEYLSSWVEVARRLAAESRVTKGFDIQLGLLLSHAPANPDKSWPPLGVCQLLENEAHNETIARHIQMGRYNIHGRTHTVDGGQREEKIAANYASWAQKIQTQFPVSARILRSLHDDFKREAEEQRRRTDREDQFGH</sequence>
<dbReference type="RefSeq" id="WP_168675158.1">
    <property type="nucleotide sequence ID" value="NZ_JAAVTK010000019.1"/>
</dbReference>
<evidence type="ECO:0000313" key="1">
    <source>
        <dbReference type="EMBL" id="NKI91596.1"/>
    </source>
</evidence>
<proteinExistence type="predicted"/>
<comment type="caution">
    <text evidence="1">The sequence shown here is derived from an EMBL/GenBank/DDBJ whole genome shotgun (WGS) entry which is preliminary data.</text>
</comment>
<keyword evidence="2" id="KW-1185">Reference proteome</keyword>
<gene>
    <name evidence="1" type="ORF">HBN54_004216</name>
</gene>
<reference evidence="1 2" key="1">
    <citation type="submission" date="2020-03" db="EMBL/GenBank/DDBJ databases">
        <title>Genomic Encyclopedia of Type Strains, Phase IV (KMG-V): Genome sequencing to study the core and pangenomes of soil and plant-associated prokaryotes.</title>
        <authorList>
            <person name="Whitman W."/>
        </authorList>
    </citation>
    <scope>NUCLEOTIDE SEQUENCE [LARGE SCALE GENOMIC DNA]</scope>
    <source>
        <strain evidence="1 2">1B</strain>
    </source>
</reference>
<dbReference type="EMBL" id="JAAVTK010000019">
    <property type="protein sequence ID" value="NKI91596.1"/>
    <property type="molecule type" value="Genomic_DNA"/>
</dbReference>
<accession>A0ABX1HR16</accession>
<evidence type="ECO:0000313" key="2">
    <source>
        <dbReference type="Proteomes" id="UP000717634"/>
    </source>
</evidence>
<name>A0ABX1HR16_9BACT</name>
<dbReference type="Proteomes" id="UP000717634">
    <property type="component" value="Unassembled WGS sequence"/>
</dbReference>
<protein>
    <submittedName>
        <fullName evidence="1">Uncharacterized protein</fullName>
    </submittedName>
</protein>
<organism evidence="1 2">
    <name type="scientific">Hymenobacter artigasi</name>
    <dbReference type="NCBI Taxonomy" id="2719616"/>
    <lineage>
        <taxon>Bacteria</taxon>
        <taxon>Pseudomonadati</taxon>
        <taxon>Bacteroidota</taxon>
        <taxon>Cytophagia</taxon>
        <taxon>Cytophagales</taxon>
        <taxon>Hymenobacteraceae</taxon>
        <taxon>Hymenobacter</taxon>
    </lineage>
</organism>